<dbReference type="EMBL" id="VSZS01000059">
    <property type="protein sequence ID" value="TYR33457.1"/>
    <property type="molecule type" value="Genomic_DNA"/>
</dbReference>
<protein>
    <submittedName>
        <fullName evidence="2">Copper chaperone PCu(A)C</fullName>
    </submittedName>
</protein>
<reference evidence="2 3" key="2">
    <citation type="submission" date="2019-09" db="EMBL/GenBank/DDBJ databases">
        <title>Mesorhizobium sp. MaA-C15 isolated from Microcystis aeruginosa.</title>
        <authorList>
            <person name="Jeong S.E."/>
            <person name="Jin H.M."/>
            <person name="Jeon C.O."/>
        </authorList>
    </citation>
    <scope>NUCLEOTIDE SEQUENCE [LARGE SCALE GENOMIC DNA]</scope>
    <source>
        <strain evidence="2 3">MaA-C15</strain>
    </source>
</reference>
<name>A0A5D4GYT0_9HYPH</name>
<dbReference type="InterPro" id="IPR058248">
    <property type="entry name" value="Lxx211020-like"/>
</dbReference>
<dbReference type="InterPro" id="IPR036182">
    <property type="entry name" value="PCuAC_sf"/>
</dbReference>
<proteinExistence type="predicted"/>
<dbReference type="RefSeq" id="WP_148914131.1">
    <property type="nucleotide sequence ID" value="NZ_VSZS01000059.1"/>
</dbReference>
<dbReference type="Proteomes" id="UP000323258">
    <property type="component" value="Unassembled WGS sequence"/>
</dbReference>
<dbReference type="InterPro" id="IPR007410">
    <property type="entry name" value="LpqE-like"/>
</dbReference>
<dbReference type="SUPFAM" id="SSF110087">
    <property type="entry name" value="DR1885-like metal-binding protein"/>
    <property type="match status" value="1"/>
</dbReference>
<dbReference type="Pfam" id="PF04314">
    <property type="entry name" value="PCuAC"/>
    <property type="match status" value="1"/>
</dbReference>
<dbReference type="PANTHER" id="PTHR36302:SF1">
    <property type="entry name" value="COPPER CHAPERONE PCU(A)C"/>
    <property type="match status" value="1"/>
</dbReference>
<dbReference type="OrthoDB" id="9796962at2"/>
<evidence type="ECO:0000313" key="3">
    <source>
        <dbReference type="Proteomes" id="UP000323258"/>
    </source>
</evidence>
<gene>
    <name evidence="2" type="ORF">FY036_07710</name>
</gene>
<accession>A0A5D4GYT0</accession>
<sequence>MKLVKTLTLGLILTAAAQGVLAHDYKAGPLAIDHPWARATPPGAPVAGGYLTITNTGTEPDRLLGGSSDAAEAVEMHESTITDGVARMRPAEDGIAIAPGETLRLQPGAAHIMFVDPAKPLKDGERFPATLTFEKAGDVAVEFAIVPMGATPEAPQNHEGHRVPVSQ</sequence>
<keyword evidence="1" id="KW-0732">Signal</keyword>
<reference evidence="2 3" key="1">
    <citation type="submission" date="2019-08" db="EMBL/GenBank/DDBJ databases">
        <authorList>
            <person name="Seo Y.L."/>
        </authorList>
    </citation>
    <scope>NUCLEOTIDE SEQUENCE [LARGE SCALE GENOMIC DNA]</scope>
    <source>
        <strain evidence="2 3">MaA-C15</strain>
    </source>
</reference>
<dbReference type="Gene3D" id="2.60.40.1890">
    <property type="entry name" value="PCu(A)C copper chaperone"/>
    <property type="match status" value="1"/>
</dbReference>
<organism evidence="2 3">
    <name type="scientific">Neoaquamicrobium microcysteis</name>
    <dbReference type="NCBI Taxonomy" id="2682781"/>
    <lineage>
        <taxon>Bacteria</taxon>
        <taxon>Pseudomonadati</taxon>
        <taxon>Pseudomonadota</taxon>
        <taxon>Alphaproteobacteria</taxon>
        <taxon>Hyphomicrobiales</taxon>
        <taxon>Phyllobacteriaceae</taxon>
        <taxon>Neoaquamicrobium</taxon>
    </lineage>
</organism>
<dbReference type="AlphaFoldDB" id="A0A5D4GYT0"/>
<dbReference type="PANTHER" id="PTHR36302">
    <property type="entry name" value="BLR7088 PROTEIN"/>
    <property type="match status" value="1"/>
</dbReference>
<feature type="chain" id="PRO_5023033276" evidence="1">
    <location>
        <begin position="23"/>
        <end position="167"/>
    </location>
</feature>
<feature type="signal peptide" evidence="1">
    <location>
        <begin position="1"/>
        <end position="22"/>
    </location>
</feature>
<evidence type="ECO:0000256" key="1">
    <source>
        <dbReference type="SAM" id="SignalP"/>
    </source>
</evidence>
<comment type="caution">
    <text evidence="2">The sequence shown here is derived from an EMBL/GenBank/DDBJ whole genome shotgun (WGS) entry which is preliminary data.</text>
</comment>
<keyword evidence="3" id="KW-1185">Reference proteome</keyword>
<evidence type="ECO:0000313" key="2">
    <source>
        <dbReference type="EMBL" id="TYR33457.1"/>
    </source>
</evidence>